<dbReference type="Proteomes" id="UP000306740">
    <property type="component" value="Unassembled WGS sequence"/>
</dbReference>
<reference evidence="1 2" key="1">
    <citation type="submission" date="2019-05" db="EMBL/GenBank/DDBJ databases">
        <title>Mumia sp. nov., isolated from the intestinal contents of plateau pika (Ochotona curzoniae) in the Qinghai-Tibet plateau of China.</title>
        <authorList>
            <person name="Tian Z."/>
        </authorList>
    </citation>
    <scope>NUCLEOTIDE SEQUENCE [LARGE SCALE GENOMIC DNA]</scope>
    <source>
        <strain evidence="2">527</strain>
    </source>
</reference>
<dbReference type="EMBL" id="VDFR01000145">
    <property type="protein sequence ID" value="TNC35592.1"/>
    <property type="molecule type" value="Genomic_DNA"/>
</dbReference>
<dbReference type="RefSeq" id="WP_139106953.1">
    <property type="nucleotide sequence ID" value="NZ_VDFR01000145.1"/>
</dbReference>
<protein>
    <submittedName>
        <fullName evidence="1">Uncharacterized protein</fullName>
    </submittedName>
</protein>
<dbReference type="AlphaFoldDB" id="A0A5C4MCG2"/>
<comment type="caution">
    <text evidence="1">The sequence shown here is derived from an EMBL/GenBank/DDBJ whole genome shotgun (WGS) entry which is preliminary data.</text>
</comment>
<proteinExistence type="predicted"/>
<name>A0A5C4MCG2_9ACTN</name>
<organism evidence="1 2">
    <name type="scientific">Mumia zhuanghuii</name>
    <dbReference type="NCBI Taxonomy" id="2585211"/>
    <lineage>
        <taxon>Bacteria</taxon>
        <taxon>Bacillati</taxon>
        <taxon>Actinomycetota</taxon>
        <taxon>Actinomycetes</taxon>
        <taxon>Propionibacteriales</taxon>
        <taxon>Nocardioidaceae</taxon>
        <taxon>Mumia</taxon>
    </lineage>
</organism>
<sequence>MVAFRHYWLARLRKEHEGPPDPCELLYELHTWTVCEPDVRFGEPDELGPPKTLGDHRYELA</sequence>
<gene>
    <name evidence="1" type="ORF">FHE65_26965</name>
</gene>
<evidence type="ECO:0000313" key="1">
    <source>
        <dbReference type="EMBL" id="TNC35592.1"/>
    </source>
</evidence>
<accession>A0A5C4MCG2</accession>
<evidence type="ECO:0000313" key="2">
    <source>
        <dbReference type="Proteomes" id="UP000306740"/>
    </source>
</evidence>